<evidence type="ECO:0000256" key="6">
    <source>
        <dbReference type="ARBA" id="ARBA00022764"/>
    </source>
</evidence>
<comment type="caution">
    <text evidence="9">The sequence shown here is derived from an EMBL/GenBank/DDBJ whole genome shotgun (WGS) entry which is preliminary data.</text>
</comment>
<organism evidence="9 10">
    <name type="scientific">Alcanivorax profundi</name>
    <dbReference type="NCBI Taxonomy" id="2338368"/>
    <lineage>
        <taxon>Bacteria</taxon>
        <taxon>Pseudomonadati</taxon>
        <taxon>Pseudomonadota</taxon>
        <taxon>Gammaproteobacteria</taxon>
        <taxon>Oceanospirillales</taxon>
        <taxon>Alcanivoracaceae</taxon>
        <taxon>Alcanivorax</taxon>
    </lineage>
</organism>
<dbReference type="UniPathway" id="UPA00286"/>
<gene>
    <name evidence="9" type="ORF">D4A39_16375</name>
</gene>
<reference evidence="9 10" key="1">
    <citation type="submission" date="2018-09" db="EMBL/GenBank/DDBJ databases">
        <title>Alcanivorax profundi sp. nov., isolated from 1000 m-depth seawater of the Mariana Trench.</title>
        <authorList>
            <person name="Liu J."/>
        </authorList>
    </citation>
    <scope>NUCLEOTIDE SEQUENCE [LARGE SCALE GENOMIC DNA]</scope>
    <source>
        <strain evidence="9 10">MTEO17</strain>
    </source>
</reference>
<comment type="similarity">
    <text evidence="3">Belongs to the AlgF family.</text>
</comment>
<dbReference type="EMBL" id="QYYA01000007">
    <property type="protein sequence ID" value="RJG16044.1"/>
    <property type="molecule type" value="Genomic_DNA"/>
</dbReference>
<keyword evidence="9" id="KW-0808">Transferase</keyword>
<comment type="pathway">
    <text evidence="2">Glycan biosynthesis; alginate biosynthesis.</text>
</comment>
<feature type="signal peptide" evidence="8">
    <location>
        <begin position="1"/>
        <end position="18"/>
    </location>
</feature>
<keyword evidence="6" id="KW-0574">Periplasm</keyword>
<comment type="subcellular location">
    <subcellularLocation>
        <location evidence="1">Periplasm</location>
    </subcellularLocation>
</comment>
<evidence type="ECO:0000313" key="9">
    <source>
        <dbReference type="EMBL" id="RJG16044.1"/>
    </source>
</evidence>
<protein>
    <recommendedName>
        <fullName evidence="4">Alginate biosynthesis protein AlgF</fullName>
    </recommendedName>
</protein>
<feature type="chain" id="PRO_5019466795" description="Alginate biosynthesis protein AlgF" evidence="8">
    <location>
        <begin position="19"/>
        <end position="208"/>
    </location>
</feature>
<evidence type="ECO:0000256" key="7">
    <source>
        <dbReference type="ARBA" id="ARBA00022841"/>
    </source>
</evidence>
<dbReference type="OrthoDB" id="6076977at2"/>
<dbReference type="Proteomes" id="UP000283734">
    <property type="component" value="Unassembled WGS sequence"/>
</dbReference>
<evidence type="ECO:0000256" key="3">
    <source>
        <dbReference type="ARBA" id="ARBA00010033"/>
    </source>
</evidence>
<evidence type="ECO:0000256" key="2">
    <source>
        <dbReference type="ARBA" id="ARBA00005182"/>
    </source>
</evidence>
<evidence type="ECO:0000313" key="10">
    <source>
        <dbReference type="Proteomes" id="UP000283734"/>
    </source>
</evidence>
<dbReference type="GO" id="GO:0042597">
    <property type="term" value="C:periplasmic space"/>
    <property type="evidence" value="ECO:0007669"/>
    <property type="project" value="UniProtKB-SubCell"/>
</dbReference>
<sequence length="208" mass="22611">MRVWIVSLLLLWNLPVWAAQDGAEGLYEMAAPPDSAFIRVVNLTGDQLDLGLDEWRQSLAPGRAGDYLYRPGGEAQIRINGKSFDFSFASRSVQTLIFDGQSMRLHEDTYFNSRLKALLVMYNLTGQGASLQTANGSVTVIGPLAAEDSGDREINGVKVALRVALTDGTSLPLEEVVLQRGRVYSVWVVPGASGPEARLEEANVATMP</sequence>
<keyword evidence="7" id="KW-0016">Alginate biosynthesis</keyword>
<dbReference type="GO" id="GO:0042121">
    <property type="term" value="P:alginic acid biosynthetic process"/>
    <property type="evidence" value="ECO:0007669"/>
    <property type="project" value="UniProtKB-UniPathway"/>
</dbReference>
<dbReference type="InterPro" id="IPR035422">
    <property type="entry name" value="AlgF"/>
</dbReference>
<dbReference type="GO" id="GO:0016740">
    <property type="term" value="F:transferase activity"/>
    <property type="evidence" value="ECO:0007669"/>
    <property type="project" value="UniProtKB-KW"/>
</dbReference>
<keyword evidence="5 8" id="KW-0732">Signal</keyword>
<keyword evidence="10" id="KW-1185">Reference proteome</keyword>
<accession>A0A418XTS8</accession>
<dbReference type="AlphaFoldDB" id="A0A418XTS8"/>
<name>A0A418XTS8_9GAMM</name>
<evidence type="ECO:0000256" key="8">
    <source>
        <dbReference type="SAM" id="SignalP"/>
    </source>
</evidence>
<proteinExistence type="inferred from homology"/>
<dbReference type="Pfam" id="PF11182">
    <property type="entry name" value="AlgF"/>
    <property type="match status" value="1"/>
</dbReference>
<evidence type="ECO:0000256" key="5">
    <source>
        <dbReference type="ARBA" id="ARBA00022729"/>
    </source>
</evidence>
<evidence type="ECO:0000256" key="1">
    <source>
        <dbReference type="ARBA" id="ARBA00004418"/>
    </source>
</evidence>
<evidence type="ECO:0000256" key="4">
    <source>
        <dbReference type="ARBA" id="ARBA00013964"/>
    </source>
</evidence>
<dbReference type="RefSeq" id="WP_031226968.1">
    <property type="nucleotide sequence ID" value="NZ_QYYA01000007.1"/>
</dbReference>